<protein>
    <submittedName>
        <fullName evidence="1">Uncharacterized protein</fullName>
    </submittedName>
</protein>
<organism evidence="1 2">
    <name type="scientific">Paraburkholderia bannensis</name>
    <dbReference type="NCBI Taxonomy" id="765414"/>
    <lineage>
        <taxon>Bacteria</taxon>
        <taxon>Pseudomonadati</taxon>
        <taxon>Pseudomonadota</taxon>
        <taxon>Betaproteobacteria</taxon>
        <taxon>Burkholderiales</taxon>
        <taxon>Burkholderiaceae</taxon>
        <taxon>Paraburkholderia</taxon>
    </lineage>
</organism>
<reference evidence="1 2" key="1">
    <citation type="submission" date="2020-08" db="EMBL/GenBank/DDBJ databases">
        <title>Above-ground endophytic microbial communities from plants in different locations in the United States.</title>
        <authorList>
            <person name="Frank C."/>
        </authorList>
    </citation>
    <scope>NUCLEOTIDE SEQUENCE [LARGE SCALE GENOMIC DNA]</scope>
    <source>
        <strain evidence="1 2">WP4_2_2</strain>
    </source>
</reference>
<evidence type="ECO:0000313" key="1">
    <source>
        <dbReference type="EMBL" id="MBB6105205.1"/>
    </source>
</evidence>
<accession>A0A7W9U3I3</accession>
<gene>
    <name evidence="1" type="ORF">F4827_005071</name>
</gene>
<name>A0A7W9U3I3_9BURK</name>
<evidence type="ECO:0000313" key="2">
    <source>
        <dbReference type="Proteomes" id="UP000571554"/>
    </source>
</evidence>
<dbReference type="Proteomes" id="UP000571554">
    <property type="component" value="Unassembled WGS sequence"/>
</dbReference>
<keyword evidence="2" id="KW-1185">Reference proteome</keyword>
<sequence length="89" mass="10022">MADQIATPWSPAGRALVELLTQWFPDVRGAYSVDIHLCVDEPIRLTVQRHATEAPDCDPTREQITDVAQRFVLCEVESDADASENDRLR</sequence>
<dbReference type="AlphaFoldDB" id="A0A7W9U3I3"/>
<proteinExistence type="predicted"/>
<dbReference type="EMBL" id="JACHBW010000016">
    <property type="protein sequence ID" value="MBB6105205.1"/>
    <property type="molecule type" value="Genomic_DNA"/>
</dbReference>
<comment type="caution">
    <text evidence="1">The sequence shown here is derived from an EMBL/GenBank/DDBJ whole genome shotgun (WGS) entry which is preliminary data.</text>
</comment>